<dbReference type="InterPro" id="IPR055170">
    <property type="entry name" value="GFO_IDH_MocA-like_dom"/>
</dbReference>
<dbReference type="Gene3D" id="3.40.50.720">
    <property type="entry name" value="NAD(P)-binding Rossmann-like Domain"/>
    <property type="match status" value="1"/>
</dbReference>
<evidence type="ECO:0000259" key="2">
    <source>
        <dbReference type="Pfam" id="PF01408"/>
    </source>
</evidence>
<dbReference type="AlphaFoldDB" id="A0A6J5ZC47"/>
<accession>A0A6J5ZC47</accession>
<dbReference type="Pfam" id="PF22725">
    <property type="entry name" value="GFO_IDH_MocA_C3"/>
    <property type="match status" value="1"/>
</dbReference>
<dbReference type="PANTHER" id="PTHR43818:SF11">
    <property type="entry name" value="BCDNA.GH03377"/>
    <property type="match status" value="1"/>
</dbReference>
<dbReference type="GO" id="GO:0000166">
    <property type="term" value="F:nucleotide binding"/>
    <property type="evidence" value="ECO:0007669"/>
    <property type="project" value="InterPro"/>
</dbReference>
<dbReference type="InterPro" id="IPR036291">
    <property type="entry name" value="NAD(P)-bd_dom_sf"/>
</dbReference>
<dbReference type="Gene3D" id="3.30.360.10">
    <property type="entry name" value="Dihydrodipicolinate Reductase, domain 2"/>
    <property type="match status" value="1"/>
</dbReference>
<dbReference type="InterPro" id="IPR000683">
    <property type="entry name" value="Gfo/Idh/MocA-like_OxRdtase_N"/>
</dbReference>
<sequence>MKINSAAVIGTGFIGTVHVESIRRTGVKVKGVLSGSSESTKRGAENLKVETTYSSLLDICNDSDITVVHVTSPNSLHYPQVKELMNAGKHVVCEKPLALSAKEGADLVALAEKTGLVNATCFNTRFYPMVHEARSFVKADLIGTPRYIKGHYHQDWLTLDTDWNWRLEEEKAGELRAVADIGSHLIDQIGFVTGLEVSEVMADLHTLVKTRLKPTGPVQTFTIDTTSKRENVAMSSDDAAGILIRFSNGARATVSISQISSGRKNSINWEISGPKGSLGFDAENPEQLWIGHRGRANEILHKDPGMLSADAAKTAFYPGGHVEGFSETFRGLFERVYADIESGKQSHTYPTFADGVRSLQITDAIAASSKSGSWTKVVK</sequence>
<evidence type="ECO:0000313" key="4">
    <source>
        <dbReference type="EMBL" id="CAB4340215.1"/>
    </source>
</evidence>
<proteinExistence type="predicted"/>
<dbReference type="EMBL" id="CAESAM010000059">
    <property type="protein sequence ID" value="CAB4340215.1"/>
    <property type="molecule type" value="Genomic_DNA"/>
</dbReference>
<feature type="domain" description="GFO/IDH/MocA-like oxidoreductase" evidence="3">
    <location>
        <begin position="131"/>
        <end position="278"/>
    </location>
</feature>
<feature type="domain" description="Gfo/Idh/MocA-like oxidoreductase N-terminal" evidence="2">
    <location>
        <begin position="6"/>
        <end position="117"/>
    </location>
</feature>
<dbReference type="PANTHER" id="PTHR43818">
    <property type="entry name" value="BCDNA.GH03377"/>
    <property type="match status" value="1"/>
</dbReference>
<name>A0A6J5ZC47_9ZZZZ</name>
<dbReference type="InterPro" id="IPR050463">
    <property type="entry name" value="Gfo/Idh/MocA_oxidrdct_glycsds"/>
</dbReference>
<dbReference type="GO" id="GO:0016491">
    <property type="term" value="F:oxidoreductase activity"/>
    <property type="evidence" value="ECO:0007669"/>
    <property type="project" value="UniProtKB-KW"/>
</dbReference>
<dbReference type="SUPFAM" id="SSF55347">
    <property type="entry name" value="Glyceraldehyde-3-phosphate dehydrogenase-like, C-terminal domain"/>
    <property type="match status" value="1"/>
</dbReference>
<gene>
    <name evidence="4" type="ORF">UFOPK4171_00690</name>
</gene>
<dbReference type="Pfam" id="PF01408">
    <property type="entry name" value="GFO_IDH_MocA"/>
    <property type="match status" value="1"/>
</dbReference>
<protein>
    <submittedName>
        <fullName evidence="4">Unannotated protein</fullName>
    </submittedName>
</protein>
<evidence type="ECO:0000259" key="3">
    <source>
        <dbReference type="Pfam" id="PF22725"/>
    </source>
</evidence>
<organism evidence="4">
    <name type="scientific">freshwater metagenome</name>
    <dbReference type="NCBI Taxonomy" id="449393"/>
    <lineage>
        <taxon>unclassified sequences</taxon>
        <taxon>metagenomes</taxon>
        <taxon>ecological metagenomes</taxon>
    </lineage>
</organism>
<evidence type="ECO:0000256" key="1">
    <source>
        <dbReference type="ARBA" id="ARBA00023002"/>
    </source>
</evidence>
<reference evidence="4" key="1">
    <citation type="submission" date="2020-05" db="EMBL/GenBank/DDBJ databases">
        <authorList>
            <person name="Chiriac C."/>
            <person name="Salcher M."/>
            <person name="Ghai R."/>
            <person name="Kavagutti S V."/>
        </authorList>
    </citation>
    <scope>NUCLEOTIDE SEQUENCE</scope>
</reference>
<keyword evidence="1" id="KW-0560">Oxidoreductase</keyword>
<dbReference type="SUPFAM" id="SSF51735">
    <property type="entry name" value="NAD(P)-binding Rossmann-fold domains"/>
    <property type="match status" value="1"/>
</dbReference>